<dbReference type="InterPro" id="IPR001394">
    <property type="entry name" value="Peptidase_C19_UCH"/>
</dbReference>
<keyword evidence="1" id="KW-0645">Protease</keyword>
<evidence type="ECO:0000313" key="4">
    <source>
        <dbReference type="EMBL" id="ESN93535.1"/>
    </source>
</evidence>
<dbReference type="EMBL" id="AMQM01007388">
    <property type="status" value="NOT_ANNOTATED_CDS"/>
    <property type="molecule type" value="Genomic_DNA"/>
</dbReference>
<evidence type="ECO:0000259" key="3">
    <source>
        <dbReference type="PROSITE" id="PS50235"/>
    </source>
</evidence>
<dbReference type="CTD" id="20212872"/>
<dbReference type="HOGENOM" id="CLU_399168_0_0_1"/>
<dbReference type="InterPro" id="IPR038765">
    <property type="entry name" value="Papain-like_cys_pep_sf"/>
</dbReference>
<dbReference type="GeneID" id="20212872"/>
<dbReference type="GO" id="GO:0016579">
    <property type="term" value="P:protein deubiquitination"/>
    <property type="evidence" value="ECO:0007669"/>
    <property type="project" value="InterPro"/>
</dbReference>
<dbReference type="PANTHER" id="PTHR24006">
    <property type="entry name" value="UBIQUITIN CARBOXYL-TERMINAL HYDROLASE"/>
    <property type="match status" value="1"/>
</dbReference>
<dbReference type="eggNOG" id="KOG1864">
    <property type="taxonomic scope" value="Eukaryota"/>
</dbReference>
<dbReference type="PROSITE" id="PS50235">
    <property type="entry name" value="USP_3"/>
    <property type="match status" value="1"/>
</dbReference>
<dbReference type="GO" id="GO:0005634">
    <property type="term" value="C:nucleus"/>
    <property type="evidence" value="ECO:0000318"/>
    <property type="project" value="GO_Central"/>
</dbReference>
<dbReference type="GO" id="GO:0006508">
    <property type="term" value="P:proteolysis"/>
    <property type="evidence" value="ECO:0007669"/>
    <property type="project" value="UniProtKB-KW"/>
</dbReference>
<reference evidence="4 6" key="2">
    <citation type="journal article" date="2013" name="Nature">
        <title>Insights into bilaterian evolution from three spiralian genomes.</title>
        <authorList>
            <person name="Simakov O."/>
            <person name="Marletaz F."/>
            <person name="Cho S.J."/>
            <person name="Edsinger-Gonzales E."/>
            <person name="Havlak P."/>
            <person name="Hellsten U."/>
            <person name="Kuo D.H."/>
            <person name="Larsson T."/>
            <person name="Lv J."/>
            <person name="Arendt D."/>
            <person name="Savage R."/>
            <person name="Osoegawa K."/>
            <person name="de Jong P."/>
            <person name="Grimwood J."/>
            <person name="Chapman J.A."/>
            <person name="Shapiro H."/>
            <person name="Aerts A."/>
            <person name="Otillar R.P."/>
            <person name="Terry A.Y."/>
            <person name="Boore J.L."/>
            <person name="Grigoriev I.V."/>
            <person name="Lindberg D.R."/>
            <person name="Seaver E.C."/>
            <person name="Weisblat D.A."/>
            <person name="Putnam N.H."/>
            <person name="Rokhsar D.S."/>
        </authorList>
    </citation>
    <scope>NUCLEOTIDE SEQUENCE</scope>
</reference>
<dbReference type="EC" id="3.4.19.12" evidence="1"/>
<dbReference type="OrthoDB" id="10062454at2759"/>
<dbReference type="PROSITE" id="PS00972">
    <property type="entry name" value="USP_1"/>
    <property type="match status" value="1"/>
</dbReference>
<dbReference type="PANTHER" id="PTHR24006:SF915">
    <property type="entry name" value="UBIQUITIN CARBOXYL-TERMINAL HYDROLASE-RELATED"/>
    <property type="match status" value="1"/>
</dbReference>
<evidence type="ECO:0000313" key="6">
    <source>
        <dbReference type="Proteomes" id="UP000015101"/>
    </source>
</evidence>
<dbReference type="GO" id="GO:0004843">
    <property type="term" value="F:cysteine-type deubiquitinase activity"/>
    <property type="evidence" value="ECO:0000318"/>
    <property type="project" value="GO_Central"/>
</dbReference>
<reference evidence="5" key="3">
    <citation type="submission" date="2015-06" db="UniProtKB">
        <authorList>
            <consortium name="EnsemblMetazoa"/>
        </authorList>
    </citation>
    <scope>IDENTIFICATION</scope>
</reference>
<dbReference type="InterPro" id="IPR018200">
    <property type="entry name" value="USP_CS"/>
</dbReference>
<sequence length="690" mass="76976">MGRKRKLNVRDLIGTKSQISENDVKLQQNGGSNNNCLQKSLTDSAIDNLFTCKTAAKNKNAIINDYNFDNDENKVDGSLIISSSYSSSAIFSNSKNITAIPDGSATSHSALTTITTASITDPITTTLTTSISTPDLNLTTTENANNDSLVNLGCDSSMSTQELPKQEKKRKGCLSLKKKFKNGVPASLATIDNMFSTPPNKNASINKVKEVVKPEEYLIPGLVNLGNSCYLNSVIQALYYIPSFKTNVDNLHSEIERISSDVDVIANVFGINRLFERLEQAQILSHPSVCPSELHGALESINPLFKSNIQQDCHEFLQFTLAQISSAIQQLNTIKNNYSKIMKNYIMAKLCRENIRKNIITGSGGNHIEMECNRCVKLICGINFSDTKNFVNEMFQGDLLRITRCMECEEDKTTNEKYMDVPVTINNRRNNTRRCGDNCGGNYDEEDNEDEDVHDDMYRSIMNSSEKLTGENKFYCRTCAQFTEVERKVAYYKCPNVLLIHMHRFTNSFFNMSGYYCKVMSNMKIPVSMPCLEINCTNPNHQYRLHAIVSHSGFSLSSGHYITYMKMRKDAKKEESNHNSNNNNSNNNNNKNVNNNNTANNNDADDKASLEVPHDKIPTPLSSLPSSSSSTTAVTSSSSLTSSPLASSDWLELNDHQVRRISKDEVDKLLGAQSNSSNNPYLLFFVSGDI</sequence>
<dbReference type="Pfam" id="PF00443">
    <property type="entry name" value="UCH"/>
    <property type="match status" value="1"/>
</dbReference>
<organism evidence="5 6">
    <name type="scientific">Helobdella robusta</name>
    <name type="common">Californian leech</name>
    <dbReference type="NCBI Taxonomy" id="6412"/>
    <lineage>
        <taxon>Eukaryota</taxon>
        <taxon>Metazoa</taxon>
        <taxon>Spiralia</taxon>
        <taxon>Lophotrochozoa</taxon>
        <taxon>Annelida</taxon>
        <taxon>Clitellata</taxon>
        <taxon>Hirudinea</taxon>
        <taxon>Rhynchobdellida</taxon>
        <taxon>Glossiphoniidae</taxon>
        <taxon>Helobdella</taxon>
    </lineage>
</organism>
<dbReference type="GO" id="GO:0031647">
    <property type="term" value="P:regulation of protein stability"/>
    <property type="evidence" value="ECO:0000318"/>
    <property type="project" value="GO_Central"/>
</dbReference>
<keyword evidence="1" id="KW-0378">Hydrolase</keyword>
<comment type="catalytic activity">
    <reaction evidence="1">
        <text>Thiol-dependent hydrolysis of ester, thioester, amide, peptide and isopeptide bonds formed by the C-terminal Gly of ubiquitin (a 76-residue protein attached to proteins as an intracellular targeting signal).</text>
        <dbReference type="EC" id="3.4.19.12"/>
    </reaction>
</comment>
<dbReference type="RefSeq" id="XP_009028395.1">
    <property type="nucleotide sequence ID" value="XM_009030147.1"/>
</dbReference>
<keyword evidence="1" id="KW-0833">Ubl conjugation pathway</keyword>
<dbReference type="Gene3D" id="3.90.70.10">
    <property type="entry name" value="Cysteine proteinases"/>
    <property type="match status" value="1"/>
</dbReference>
<proteinExistence type="inferred from homology"/>
<feature type="compositionally biased region" description="Basic and acidic residues" evidence="2">
    <location>
        <begin position="604"/>
        <end position="617"/>
    </location>
</feature>
<keyword evidence="6" id="KW-1185">Reference proteome</keyword>
<dbReference type="InterPro" id="IPR050164">
    <property type="entry name" value="Peptidase_C19"/>
</dbReference>
<dbReference type="Proteomes" id="UP000015101">
    <property type="component" value="Unassembled WGS sequence"/>
</dbReference>
<feature type="region of interest" description="Disordered" evidence="2">
    <location>
        <begin position="570"/>
        <end position="646"/>
    </location>
</feature>
<dbReference type="AlphaFoldDB" id="T1FVM6"/>
<dbReference type="SUPFAM" id="SSF54001">
    <property type="entry name" value="Cysteine proteinases"/>
    <property type="match status" value="1"/>
</dbReference>
<feature type="compositionally biased region" description="Low complexity" evidence="2">
    <location>
        <begin position="618"/>
        <end position="646"/>
    </location>
</feature>
<accession>T1FVM6</accession>
<dbReference type="EMBL" id="KB097605">
    <property type="protein sequence ID" value="ESN93535.1"/>
    <property type="molecule type" value="Genomic_DNA"/>
</dbReference>
<dbReference type="InParanoid" id="T1FVM6"/>
<feature type="compositionally biased region" description="Low complexity" evidence="2">
    <location>
        <begin position="578"/>
        <end position="602"/>
    </location>
</feature>
<reference evidence="6" key="1">
    <citation type="submission" date="2012-12" db="EMBL/GenBank/DDBJ databases">
        <authorList>
            <person name="Hellsten U."/>
            <person name="Grimwood J."/>
            <person name="Chapman J.A."/>
            <person name="Shapiro H."/>
            <person name="Aerts A."/>
            <person name="Otillar R.P."/>
            <person name="Terry A.Y."/>
            <person name="Boore J.L."/>
            <person name="Simakov O."/>
            <person name="Marletaz F."/>
            <person name="Cho S.-J."/>
            <person name="Edsinger-Gonzales E."/>
            <person name="Havlak P."/>
            <person name="Kuo D.-H."/>
            <person name="Larsson T."/>
            <person name="Lv J."/>
            <person name="Arendt D."/>
            <person name="Savage R."/>
            <person name="Osoegawa K."/>
            <person name="de Jong P."/>
            <person name="Lindberg D.R."/>
            <person name="Seaver E.C."/>
            <person name="Weisblat D.A."/>
            <person name="Putnam N.H."/>
            <person name="Grigoriev I.V."/>
            <person name="Rokhsar D.S."/>
        </authorList>
    </citation>
    <scope>NUCLEOTIDE SEQUENCE</scope>
</reference>
<evidence type="ECO:0000256" key="1">
    <source>
        <dbReference type="RuleBase" id="RU366025"/>
    </source>
</evidence>
<dbReference type="InterPro" id="IPR028889">
    <property type="entry name" value="USP"/>
</dbReference>
<dbReference type="PROSITE" id="PS00973">
    <property type="entry name" value="USP_2"/>
    <property type="match status" value="1"/>
</dbReference>
<name>T1FVM6_HELRO</name>
<dbReference type="STRING" id="6412.T1FVM6"/>
<dbReference type="EnsemblMetazoa" id="HelroT194058">
    <property type="protein sequence ID" value="HelroP194058"/>
    <property type="gene ID" value="HelroG194058"/>
</dbReference>
<gene>
    <name evidence="5" type="primary">20212872</name>
    <name evidence="4" type="ORF">HELRODRAFT_194058</name>
</gene>
<feature type="domain" description="USP" evidence="3">
    <location>
        <begin position="220"/>
        <end position="688"/>
    </location>
</feature>
<protein>
    <recommendedName>
        <fullName evidence="1">Ubiquitin carboxyl-terminal hydrolase</fullName>
        <ecNumber evidence="1">3.4.19.12</ecNumber>
    </recommendedName>
</protein>
<dbReference type="GO" id="GO:0005829">
    <property type="term" value="C:cytosol"/>
    <property type="evidence" value="ECO:0000318"/>
    <property type="project" value="GO_Central"/>
</dbReference>
<dbReference type="GO" id="GO:0000082">
    <property type="term" value="P:G1/S transition of mitotic cell cycle"/>
    <property type="evidence" value="ECO:0000318"/>
    <property type="project" value="GO_Central"/>
</dbReference>
<evidence type="ECO:0000256" key="2">
    <source>
        <dbReference type="SAM" id="MobiDB-lite"/>
    </source>
</evidence>
<keyword evidence="1" id="KW-0788">Thiol protease</keyword>
<evidence type="ECO:0000313" key="5">
    <source>
        <dbReference type="EnsemblMetazoa" id="HelroP194058"/>
    </source>
</evidence>
<dbReference type="KEGG" id="hro:HELRODRAFT_194058"/>
<comment type="similarity">
    <text evidence="1">Belongs to the peptidase C19 family.</text>
</comment>